<dbReference type="PANTHER" id="PTHR42938:SF47">
    <property type="entry name" value="HYDROXYPYRUVATE REDUCTASE"/>
    <property type="match status" value="1"/>
</dbReference>
<dbReference type="SUPFAM" id="SSF51735">
    <property type="entry name" value="NAD(P)-binding Rossmann-fold domains"/>
    <property type="match status" value="1"/>
</dbReference>
<dbReference type="Gene3D" id="3.40.50.720">
    <property type="entry name" value="NAD(P)-binding Rossmann-like Domain"/>
    <property type="match status" value="2"/>
</dbReference>
<dbReference type="SUPFAM" id="SSF55021">
    <property type="entry name" value="ACT-like"/>
    <property type="match status" value="1"/>
</dbReference>
<keyword evidence="4" id="KW-0520">NAD</keyword>
<dbReference type="InterPro" id="IPR006139">
    <property type="entry name" value="D-isomer_2_OHA_DH_cat_dom"/>
</dbReference>
<dbReference type="EC" id="1.1.1.95" evidence="2"/>
<proteinExistence type="inferred from homology"/>
<evidence type="ECO:0000313" key="8">
    <source>
        <dbReference type="EMBL" id="GMH82664.1"/>
    </source>
</evidence>
<keyword evidence="3 6" id="KW-0560">Oxidoreductase</keyword>
<evidence type="ECO:0000256" key="6">
    <source>
        <dbReference type="RuleBase" id="RU003719"/>
    </source>
</evidence>
<accession>A0A9W7B2F3</accession>
<organism evidence="8 9">
    <name type="scientific">Triparma verrucosa</name>
    <dbReference type="NCBI Taxonomy" id="1606542"/>
    <lineage>
        <taxon>Eukaryota</taxon>
        <taxon>Sar</taxon>
        <taxon>Stramenopiles</taxon>
        <taxon>Ochrophyta</taxon>
        <taxon>Bolidophyceae</taxon>
        <taxon>Parmales</taxon>
        <taxon>Triparmaceae</taxon>
        <taxon>Triparma</taxon>
    </lineage>
</organism>
<comment type="pathway">
    <text evidence="1">Amino-acid biosynthesis; L-serine biosynthesis; L-serine from 3-phospho-D-glycerate: step 1/3.</text>
</comment>
<evidence type="ECO:0000256" key="3">
    <source>
        <dbReference type="ARBA" id="ARBA00023002"/>
    </source>
</evidence>
<dbReference type="InterPro" id="IPR029753">
    <property type="entry name" value="D-isomer_DH_CS"/>
</dbReference>
<dbReference type="PROSITE" id="PS00065">
    <property type="entry name" value="D_2_HYDROXYACID_DH_1"/>
    <property type="match status" value="1"/>
</dbReference>
<protein>
    <recommendedName>
        <fullName evidence="2">phosphoglycerate dehydrogenase</fullName>
        <ecNumber evidence="2">1.1.1.95</ecNumber>
    </recommendedName>
</protein>
<evidence type="ECO:0000313" key="9">
    <source>
        <dbReference type="Proteomes" id="UP001165160"/>
    </source>
</evidence>
<dbReference type="GO" id="GO:0004617">
    <property type="term" value="F:phosphoglycerate dehydrogenase activity"/>
    <property type="evidence" value="ECO:0007669"/>
    <property type="project" value="UniProtKB-EC"/>
</dbReference>
<evidence type="ECO:0000259" key="7">
    <source>
        <dbReference type="PROSITE" id="PS51671"/>
    </source>
</evidence>
<dbReference type="InterPro" id="IPR036291">
    <property type="entry name" value="NAD(P)-bd_dom_sf"/>
</dbReference>
<comment type="caution">
    <text evidence="8">The sequence shown here is derived from an EMBL/GenBank/DDBJ whole genome shotgun (WGS) entry which is preliminary data.</text>
</comment>
<evidence type="ECO:0000256" key="1">
    <source>
        <dbReference type="ARBA" id="ARBA00005216"/>
    </source>
</evidence>
<dbReference type="Proteomes" id="UP001165160">
    <property type="component" value="Unassembled WGS sequence"/>
</dbReference>
<comment type="catalytic activity">
    <reaction evidence="5">
        <text>(2R)-3-phosphoglycerate + NAD(+) = 3-phosphooxypyruvate + NADH + H(+)</text>
        <dbReference type="Rhea" id="RHEA:12641"/>
        <dbReference type="ChEBI" id="CHEBI:15378"/>
        <dbReference type="ChEBI" id="CHEBI:18110"/>
        <dbReference type="ChEBI" id="CHEBI:57540"/>
        <dbReference type="ChEBI" id="CHEBI:57945"/>
        <dbReference type="ChEBI" id="CHEBI:58272"/>
        <dbReference type="EC" id="1.1.1.95"/>
    </reaction>
</comment>
<gene>
    <name evidence="8" type="ORF">TrVE_jg3335</name>
</gene>
<dbReference type="PANTHER" id="PTHR42938">
    <property type="entry name" value="FORMATE DEHYDROGENASE 1"/>
    <property type="match status" value="1"/>
</dbReference>
<dbReference type="AlphaFoldDB" id="A0A9W7B2F3"/>
<dbReference type="PROSITE" id="PS51671">
    <property type="entry name" value="ACT"/>
    <property type="match status" value="1"/>
</dbReference>
<feature type="domain" description="ACT" evidence="7">
    <location>
        <begin position="370"/>
        <end position="448"/>
    </location>
</feature>
<evidence type="ECO:0000256" key="5">
    <source>
        <dbReference type="ARBA" id="ARBA00048731"/>
    </source>
</evidence>
<dbReference type="Pfam" id="PF00389">
    <property type="entry name" value="2-Hacid_dh"/>
    <property type="match status" value="1"/>
</dbReference>
<reference evidence="9" key="1">
    <citation type="journal article" date="2023" name="Commun. Biol.">
        <title>Genome analysis of Parmales, the sister group of diatoms, reveals the evolutionary specialization of diatoms from phago-mixotrophs to photoautotrophs.</title>
        <authorList>
            <person name="Ban H."/>
            <person name="Sato S."/>
            <person name="Yoshikawa S."/>
            <person name="Yamada K."/>
            <person name="Nakamura Y."/>
            <person name="Ichinomiya M."/>
            <person name="Sato N."/>
            <person name="Blanc-Mathieu R."/>
            <person name="Endo H."/>
            <person name="Kuwata A."/>
            <person name="Ogata H."/>
        </authorList>
    </citation>
    <scope>NUCLEOTIDE SEQUENCE [LARGE SCALE GENOMIC DNA]</scope>
    <source>
        <strain evidence="9">NIES 3699</strain>
    </source>
</reference>
<dbReference type="Gene3D" id="3.30.70.260">
    <property type="match status" value="1"/>
</dbReference>
<name>A0A9W7B2F3_9STRA</name>
<dbReference type="GO" id="GO:0051287">
    <property type="term" value="F:NAD binding"/>
    <property type="evidence" value="ECO:0007669"/>
    <property type="project" value="InterPro"/>
</dbReference>
<dbReference type="PROSITE" id="PS00671">
    <property type="entry name" value="D_2_HYDROXYACID_DH_3"/>
    <property type="match status" value="1"/>
</dbReference>
<dbReference type="InterPro" id="IPR029752">
    <property type="entry name" value="D-isomer_DH_CS1"/>
</dbReference>
<evidence type="ECO:0000256" key="4">
    <source>
        <dbReference type="ARBA" id="ARBA00023027"/>
    </source>
</evidence>
<evidence type="ECO:0000256" key="2">
    <source>
        <dbReference type="ARBA" id="ARBA00013143"/>
    </source>
</evidence>
<dbReference type="InterPro" id="IPR006140">
    <property type="entry name" value="D-isomer_DH_NAD-bd"/>
</dbReference>
<comment type="similarity">
    <text evidence="6">Belongs to the D-isomer specific 2-hydroxyacid dehydrogenase family.</text>
</comment>
<keyword evidence="9" id="KW-1185">Reference proteome</keyword>
<dbReference type="EMBL" id="BRXX01000017">
    <property type="protein sequence ID" value="GMH82664.1"/>
    <property type="molecule type" value="Genomic_DNA"/>
</dbReference>
<dbReference type="Pfam" id="PF02826">
    <property type="entry name" value="2-Hacid_dh_C"/>
    <property type="match status" value="1"/>
</dbReference>
<sequence>MLSKHLPTTSRHFVRLLRPSLQTRPFSFDLALDHKQADNVPGTFHVQTYNAISPIGLSKYPASTYEVVTDRVCPTAHAIMLRSHKLKEEEVPHTTRCIARCGAGTNNIPVSRMTELGIPVFNTPGANANAVKELVLCGLLLGSRKIVQGIGAMRELGDKGEAREKVEKIKSQFGGQELKGKTLGVIGLGHIGSATARDAAALGMNVVGYDPGMSIESALKLPNNTKLVENMKSVFANCDYVSLNIPYIPSEPSEGGTHGIISRDLLMSAKKNCVIVNFARGELVDSEAMKDWFDSGSDGVYVSDFPDDLLYDHPNTILLPHLGASTEEAEDAAASMASNTIQNFLENGEIVNSVNFPETRLESRGDTTVRIAIVNENKTGVLAAILGELANANINILQQVNRSSSNIAYNVIDVELDTLSEGKFKSWAELQEGLTMVDGVISSRFMNDVYGTGYAKKIEGNYYV</sequence>
<dbReference type="CDD" id="cd12174">
    <property type="entry name" value="PGDH_like_3"/>
    <property type="match status" value="1"/>
</dbReference>
<dbReference type="SUPFAM" id="SSF52283">
    <property type="entry name" value="Formate/glycerate dehydrogenase catalytic domain-like"/>
    <property type="match status" value="1"/>
</dbReference>
<dbReference type="InterPro" id="IPR045865">
    <property type="entry name" value="ACT-like_dom_sf"/>
</dbReference>
<dbReference type="InterPro" id="IPR002912">
    <property type="entry name" value="ACT_dom"/>
</dbReference>